<dbReference type="SUPFAM" id="SSF158442">
    <property type="entry name" value="DsbB-like"/>
    <property type="match status" value="1"/>
</dbReference>
<keyword evidence="3" id="KW-0813">Transport</keyword>
<comment type="caution">
    <text evidence="13">The sequence shown here is derived from an EMBL/GenBank/DDBJ whole genome shotgun (WGS) entry which is preliminary data.</text>
</comment>
<evidence type="ECO:0000256" key="8">
    <source>
        <dbReference type="ARBA" id="ARBA00023136"/>
    </source>
</evidence>
<reference evidence="13 14" key="1">
    <citation type="submission" date="2015-02" db="EMBL/GenBank/DDBJ databases">
        <title>Improved understanding of the partial-nitritation anammox process through 23 genomes representing the majority of the microbial community.</title>
        <authorList>
            <person name="Speth D.R."/>
            <person name="In T Zandt M."/>
            <person name="Guerrero Cruz S."/>
            <person name="Jetten M.S."/>
            <person name="Dutilh B.E."/>
        </authorList>
    </citation>
    <scope>NUCLEOTIDE SEQUENCE [LARGE SCALE GENOMIC DNA]</scope>
    <source>
        <strain evidence="13">OLB20</strain>
    </source>
</reference>
<evidence type="ECO:0000313" key="14">
    <source>
        <dbReference type="Proteomes" id="UP000070457"/>
    </source>
</evidence>
<evidence type="ECO:0000256" key="3">
    <source>
        <dbReference type="ARBA" id="ARBA00022448"/>
    </source>
</evidence>
<evidence type="ECO:0000256" key="4">
    <source>
        <dbReference type="ARBA" id="ARBA00022692"/>
    </source>
</evidence>
<evidence type="ECO:0000256" key="12">
    <source>
        <dbReference type="SAM" id="Phobius"/>
    </source>
</evidence>
<dbReference type="InterPro" id="IPR003752">
    <property type="entry name" value="DiS_bond_form_DsbB/BdbC"/>
</dbReference>
<keyword evidence="9" id="KW-1015">Disulfide bond</keyword>
<keyword evidence="11" id="KW-0676">Redox-active center</keyword>
<gene>
    <name evidence="13" type="primary">bdbC</name>
    <name evidence="13" type="ORF">TR69_WS6001000084</name>
</gene>
<keyword evidence="7" id="KW-0560">Oxidoreductase</keyword>
<dbReference type="Gene3D" id="1.20.1550.10">
    <property type="entry name" value="DsbB-like"/>
    <property type="match status" value="1"/>
</dbReference>
<feature type="transmembrane region" description="Helical" evidence="12">
    <location>
        <begin position="69"/>
        <end position="88"/>
    </location>
</feature>
<dbReference type="STRING" id="1617426.TR69_WS6001000084"/>
<evidence type="ECO:0000256" key="2">
    <source>
        <dbReference type="ARBA" id="ARBA00007602"/>
    </source>
</evidence>
<evidence type="ECO:0000313" key="13">
    <source>
        <dbReference type="EMBL" id="KXK27640.1"/>
    </source>
</evidence>
<keyword evidence="5" id="KW-0249">Electron transport</keyword>
<evidence type="ECO:0000256" key="11">
    <source>
        <dbReference type="ARBA" id="ARBA00023284"/>
    </source>
</evidence>
<feature type="transmembrane region" description="Helical" evidence="12">
    <location>
        <begin position="43"/>
        <end position="62"/>
    </location>
</feature>
<dbReference type="Pfam" id="PF02600">
    <property type="entry name" value="DsbB"/>
    <property type="match status" value="1"/>
</dbReference>
<dbReference type="PIRSF" id="PIRSF036659">
    <property type="entry name" value="BdbC"/>
    <property type="match status" value="1"/>
</dbReference>
<keyword evidence="6 12" id="KW-1133">Transmembrane helix</keyword>
<dbReference type="EMBL" id="JYNZ01000001">
    <property type="protein sequence ID" value="KXK27640.1"/>
    <property type="molecule type" value="Genomic_DNA"/>
</dbReference>
<evidence type="ECO:0000256" key="6">
    <source>
        <dbReference type="ARBA" id="ARBA00022989"/>
    </source>
</evidence>
<dbReference type="Proteomes" id="UP000070457">
    <property type="component" value="Unassembled WGS sequence"/>
</dbReference>
<dbReference type="GO" id="GO:0015035">
    <property type="term" value="F:protein-disulfide reductase activity"/>
    <property type="evidence" value="ECO:0007669"/>
    <property type="project" value="InterPro"/>
</dbReference>
<organism evidence="13 14">
    <name type="scientific">candidate division WS6 bacterium OLB20</name>
    <dbReference type="NCBI Taxonomy" id="1617426"/>
    <lineage>
        <taxon>Bacteria</taxon>
        <taxon>Candidatus Dojkabacteria</taxon>
    </lineage>
</organism>
<dbReference type="GO" id="GO:0006457">
    <property type="term" value="P:protein folding"/>
    <property type="evidence" value="ECO:0007669"/>
    <property type="project" value="InterPro"/>
</dbReference>
<dbReference type="AlphaFoldDB" id="A0A136M168"/>
<dbReference type="PANTHER" id="PTHR43469">
    <property type="entry name" value="DISULFIDE FORMATION PROTEIN-RELATED"/>
    <property type="match status" value="1"/>
</dbReference>
<comment type="subcellular location">
    <subcellularLocation>
        <location evidence="1">Membrane</location>
        <topology evidence="1">Multi-pass membrane protein</topology>
    </subcellularLocation>
</comment>
<protein>
    <submittedName>
        <fullName evidence="13">Disulfide bond formation protein C</fullName>
    </submittedName>
</protein>
<keyword evidence="8 12" id="KW-0472">Membrane</keyword>
<evidence type="ECO:0000256" key="10">
    <source>
        <dbReference type="ARBA" id="ARBA00023186"/>
    </source>
</evidence>
<dbReference type="PANTHER" id="PTHR43469:SF1">
    <property type="entry name" value="SPBETA PROPHAGE-DERIVED DISULFIDE BOND FORMATION PROTEIN B"/>
    <property type="match status" value="1"/>
</dbReference>
<dbReference type="InterPro" id="IPR012187">
    <property type="entry name" value="Disulphide_bond_form_BdbC"/>
</dbReference>
<name>A0A136M168_9BACT</name>
<keyword evidence="10" id="KW-0143">Chaperone</keyword>
<comment type="similarity">
    <text evidence="2">Belongs to the DsbB family. BdbC subfamily.</text>
</comment>
<evidence type="ECO:0000256" key="7">
    <source>
        <dbReference type="ARBA" id="ARBA00023002"/>
    </source>
</evidence>
<feature type="transmembrane region" description="Helical" evidence="12">
    <location>
        <begin position="12"/>
        <end position="31"/>
    </location>
</feature>
<evidence type="ECO:0000256" key="9">
    <source>
        <dbReference type="ARBA" id="ARBA00023157"/>
    </source>
</evidence>
<dbReference type="GO" id="GO:0016020">
    <property type="term" value="C:membrane"/>
    <property type="evidence" value="ECO:0007669"/>
    <property type="project" value="UniProtKB-SubCell"/>
</dbReference>
<proteinExistence type="inferred from homology"/>
<keyword evidence="4 12" id="KW-0812">Transmembrane</keyword>
<evidence type="ECO:0000256" key="1">
    <source>
        <dbReference type="ARBA" id="ARBA00004141"/>
    </source>
</evidence>
<sequence>MKKLGTFLKDYYLYLIILISWTGTLGSLYMSEVMTLPPCDLCWYQRALLYPVALISITALFIKDSRAHKYYIMVLSLLGMIVSGYHYLYQLQYKAGNYNGLIPCDPNNPCGETQLELLGFITIPLMSFTAFALITGILLLVRYFSRKKS</sequence>
<evidence type="ECO:0000256" key="5">
    <source>
        <dbReference type="ARBA" id="ARBA00022982"/>
    </source>
</evidence>
<dbReference type="InterPro" id="IPR023380">
    <property type="entry name" value="DsbB-like_sf"/>
</dbReference>
<feature type="transmembrane region" description="Helical" evidence="12">
    <location>
        <begin position="117"/>
        <end position="141"/>
    </location>
</feature>
<accession>A0A136M168</accession>